<protein>
    <submittedName>
        <fullName evidence="2">Uncharacterized protein</fullName>
    </submittedName>
</protein>
<feature type="transmembrane region" description="Helical" evidence="1">
    <location>
        <begin position="94"/>
        <end position="115"/>
    </location>
</feature>
<evidence type="ECO:0000256" key="1">
    <source>
        <dbReference type="SAM" id="Phobius"/>
    </source>
</evidence>
<feature type="transmembrane region" description="Helical" evidence="1">
    <location>
        <begin position="64"/>
        <end position="82"/>
    </location>
</feature>
<evidence type="ECO:0000313" key="3">
    <source>
        <dbReference type="Proteomes" id="UP000199086"/>
    </source>
</evidence>
<keyword evidence="3" id="KW-1185">Reference proteome</keyword>
<keyword evidence="1" id="KW-1133">Transmembrane helix</keyword>
<evidence type="ECO:0000313" key="2">
    <source>
        <dbReference type="EMBL" id="SDB81493.1"/>
    </source>
</evidence>
<proteinExistence type="predicted"/>
<gene>
    <name evidence="2" type="ORF">GA0111570_103291</name>
</gene>
<dbReference type="AlphaFoldDB" id="A0A1G6GI27"/>
<reference evidence="2 3" key="1">
    <citation type="submission" date="2016-06" db="EMBL/GenBank/DDBJ databases">
        <authorList>
            <person name="Olsen C.W."/>
            <person name="Carey S."/>
            <person name="Hinshaw L."/>
            <person name="Karasin A.I."/>
        </authorList>
    </citation>
    <scope>NUCLEOTIDE SEQUENCE [LARGE SCALE GENOMIC DNA]</scope>
    <source>
        <strain evidence="2 3">LZ-22</strain>
    </source>
</reference>
<organism evidence="2 3">
    <name type="scientific">Raineyella antarctica</name>
    <dbReference type="NCBI Taxonomy" id="1577474"/>
    <lineage>
        <taxon>Bacteria</taxon>
        <taxon>Bacillati</taxon>
        <taxon>Actinomycetota</taxon>
        <taxon>Actinomycetes</taxon>
        <taxon>Propionibacteriales</taxon>
        <taxon>Propionibacteriaceae</taxon>
        <taxon>Raineyella</taxon>
    </lineage>
</organism>
<name>A0A1G6GI27_9ACTN</name>
<dbReference type="RefSeq" id="WP_092607936.1">
    <property type="nucleotide sequence ID" value="NZ_FMYF01000003.1"/>
</dbReference>
<dbReference type="Proteomes" id="UP000199086">
    <property type="component" value="Unassembled WGS sequence"/>
</dbReference>
<dbReference type="EMBL" id="FMYF01000003">
    <property type="protein sequence ID" value="SDB81493.1"/>
    <property type="molecule type" value="Genomic_DNA"/>
</dbReference>
<keyword evidence="1" id="KW-0472">Membrane</keyword>
<dbReference type="STRING" id="1577474.GA0111570_103291"/>
<sequence>MKAFGPTRIPNTVPRPVLVVARTRPGTGYRRAGALRGVVVLADSLPGPRLRLGRRRARRNSGRTVLGFVVLALLTLAATRIVRASAPFEALIPMAIGGGVALVAVAFLLAGWAAVARLVSRSPGSFSVVGRDHRLDLETIDRVSASWSDRERFDTLQCAGQDPRWGRWTATGMRERHEDDR</sequence>
<accession>A0A1G6GI27</accession>
<keyword evidence="1" id="KW-0812">Transmembrane</keyword>